<gene>
    <name evidence="9" type="ORF">CLUP02_03227</name>
</gene>
<dbReference type="GO" id="GO:0005681">
    <property type="term" value="C:spliceosomal complex"/>
    <property type="evidence" value="ECO:0007669"/>
    <property type="project" value="UniProtKB-KW"/>
</dbReference>
<sequence length="215" mass="24566">MSLLTLTQLNFVRGTIAKGLVSVTSLADPKVDIYHIISIIMSDNVGLSTPRGSGTSGYVQRNLAHMRPRDYGAPYPPKDADSLRHKQRQPDKEILEHDRKREVEVKVLDLRDTLEDEGLDEEEVEKRCDEMRKKLLADLEKQKNSRGGGGGGGPVRKHFKSHQVHEMADAKIKESERLRSALRISKDYEEGSHWRRQEERLRGSVEKETKREDVD</sequence>
<proteinExistence type="inferred from homology"/>
<reference evidence="9" key="1">
    <citation type="journal article" date="2021" name="Mol. Plant Microbe Interact.">
        <title>Complete Genome Sequence of the Plant-Pathogenic Fungus Colletotrichum lupini.</title>
        <authorList>
            <person name="Baroncelli R."/>
            <person name="Pensec F."/>
            <person name="Da Lio D."/>
            <person name="Boufleur T."/>
            <person name="Vicente I."/>
            <person name="Sarrocco S."/>
            <person name="Picot A."/>
            <person name="Baraldi E."/>
            <person name="Sukno S."/>
            <person name="Thon M."/>
            <person name="Le Floch G."/>
        </authorList>
    </citation>
    <scope>NUCLEOTIDE SEQUENCE</scope>
    <source>
        <strain evidence="9">IMI 504893</strain>
    </source>
</reference>
<feature type="compositionally biased region" description="Basic and acidic residues" evidence="7">
    <location>
        <begin position="163"/>
        <end position="215"/>
    </location>
</feature>
<feature type="region of interest" description="Disordered" evidence="7">
    <location>
        <begin position="139"/>
        <end position="215"/>
    </location>
</feature>
<evidence type="ECO:0000256" key="5">
    <source>
        <dbReference type="ARBA" id="ARBA00023187"/>
    </source>
</evidence>
<dbReference type="CDD" id="cd21372">
    <property type="entry name" value="cwf21_CWC21-like"/>
    <property type="match status" value="1"/>
</dbReference>
<dbReference type="KEGG" id="clup:CLUP02_03227"/>
<keyword evidence="4" id="KW-0747">Spliceosome</keyword>
<dbReference type="AlphaFoldDB" id="A0A9Q8SIZ0"/>
<evidence type="ECO:0000313" key="10">
    <source>
        <dbReference type="Proteomes" id="UP000830671"/>
    </source>
</evidence>
<comment type="subcellular location">
    <subcellularLocation>
        <location evidence="1">Nucleus</location>
    </subcellularLocation>
</comment>
<dbReference type="Proteomes" id="UP000830671">
    <property type="component" value="Chromosome 2"/>
</dbReference>
<dbReference type="EMBL" id="CP019474">
    <property type="protein sequence ID" value="UQC77756.1"/>
    <property type="molecule type" value="Genomic_DNA"/>
</dbReference>
<evidence type="ECO:0000259" key="8">
    <source>
        <dbReference type="SMART" id="SM01115"/>
    </source>
</evidence>
<keyword evidence="5" id="KW-0508">mRNA splicing</keyword>
<feature type="compositionally biased region" description="Basic and acidic residues" evidence="7">
    <location>
        <begin position="78"/>
        <end position="94"/>
    </location>
</feature>
<evidence type="ECO:0000256" key="7">
    <source>
        <dbReference type="SAM" id="MobiDB-lite"/>
    </source>
</evidence>
<dbReference type="Gene3D" id="6.10.140.420">
    <property type="match status" value="1"/>
</dbReference>
<comment type="similarity">
    <text evidence="2">Belongs to the CWC21 family.</text>
</comment>
<feature type="region of interest" description="Disordered" evidence="7">
    <location>
        <begin position="66"/>
        <end position="94"/>
    </location>
</feature>
<dbReference type="PANTHER" id="PTHR36562:SF5">
    <property type="entry name" value="SERINE_ARGININE REPETITIVE MATRIX 2"/>
    <property type="match status" value="1"/>
</dbReference>
<name>A0A9Q8SIZ0_9PEZI</name>
<organism evidence="9 10">
    <name type="scientific">Colletotrichum lupini</name>
    <dbReference type="NCBI Taxonomy" id="145971"/>
    <lineage>
        <taxon>Eukaryota</taxon>
        <taxon>Fungi</taxon>
        <taxon>Dikarya</taxon>
        <taxon>Ascomycota</taxon>
        <taxon>Pezizomycotina</taxon>
        <taxon>Sordariomycetes</taxon>
        <taxon>Hypocreomycetidae</taxon>
        <taxon>Glomerellales</taxon>
        <taxon>Glomerellaceae</taxon>
        <taxon>Colletotrichum</taxon>
        <taxon>Colletotrichum acutatum species complex</taxon>
    </lineage>
</organism>
<protein>
    <submittedName>
        <fullName evidence="9">Pre-mRNA-splicing factor CWC21</fullName>
    </submittedName>
</protein>
<evidence type="ECO:0000256" key="6">
    <source>
        <dbReference type="ARBA" id="ARBA00023242"/>
    </source>
</evidence>
<dbReference type="RefSeq" id="XP_049139395.1">
    <property type="nucleotide sequence ID" value="XM_049282252.1"/>
</dbReference>
<dbReference type="InterPro" id="IPR013170">
    <property type="entry name" value="mRNA_splic_Cwf21_dom"/>
</dbReference>
<dbReference type="GeneID" id="73337262"/>
<dbReference type="GO" id="GO:0006397">
    <property type="term" value="P:mRNA processing"/>
    <property type="evidence" value="ECO:0007669"/>
    <property type="project" value="UniProtKB-KW"/>
</dbReference>
<evidence type="ECO:0000256" key="1">
    <source>
        <dbReference type="ARBA" id="ARBA00004123"/>
    </source>
</evidence>
<evidence type="ECO:0000256" key="4">
    <source>
        <dbReference type="ARBA" id="ARBA00022728"/>
    </source>
</evidence>
<evidence type="ECO:0000256" key="2">
    <source>
        <dbReference type="ARBA" id="ARBA00005954"/>
    </source>
</evidence>
<dbReference type="PANTHER" id="PTHR36562">
    <property type="entry name" value="SERINE/ARGININE REPETITIVE MATRIX 2"/>
    <property type="match status" value="1"/>
</dbReference>
<feature type="domain" description="CWF21" evidence="8">
    <location>
        <begin position="95"/>
        <end position="140"/>
    </location>
</feature>
<dbReference type="Pfam" id="PF08312">
    <property type="entry name" value="cwf21"/>
    <property type="match status" value="1"/>
</dbReference>
<keyword evidence="10" id="KW-1185">Reference proteome</keyword>
<keyword evidence="3" id="KW-0507">mRNA processing</keyword>
<dbReference type="SMART" id="SM01115">
    <property type="entry name" value="cwf21"/>
    <property type="match status" value="1"/>
</dbReference>
<dbReference type="InterPro" id="IPR051372">
    <property type="entry name" value="CWC21"/>
</dbReference>
<dbReference type="GO" id="GO:0008380">
    <property type="term" value="P:RNA splicing"/>
    <property type="evidence" value="ECO:0007669"/>
    <property type="project" value="UniProtKB-KW"/>
</dbReference>
<keyword evidence="6" id="KW-0539">Nucleus</keyword>
<evidence type="ECO:0000313" key="9">
    <source>
        <dbReference type="EMBL" id="UQC77756.1"/>
    </source>
</evidence>
<accession>A0A9Q8SIZ0</accession>
<evidence type="ECO:0000256" key="3">
    <source>
        <dbReference type="ARBA" id="ARBA00022664"/>
    </source>
</evidence>